<dbReference type="GO" id="GO:0008233">
    <property type="term" value="F:peptidase activity"/>
    <property type="evidence" value="ECO:0007669"/>
    <property type="project" value="UniProtKB-KW"/>
</dbReference>
<dbReference type="NCBIfam" id="TIGR02281">
    <property type="entry name" value="clan_AA_DTGA"/>
    <property type="match status" value="1"/>
</dbReference>
<dbReference type="OrthoDB" id="185963at2"/>
<dbReference type="Proteomes" id="UP000297706">
    <property type="component" value="Unassembled WGS sequence"/>
</dbReference>
<reference evidence="2 3" key="1">
    <citation type="submission" date="2018-02" db="EMBL/GenBank/DDBJ databases">
        <title>A novel lanthanide dependent methylotroph, Methylotenera sp. La3113.</title>
        <authorList>
            <person name="Lv H."/>
            <person name="Tani A."/>
        </authorList>
    </citation>
    <scope>NUCLEOTIDE SEQUENCE [LARGE SCALE GENOMIC DNA]</scope>
    <source>
        <strain evidence="2 3">La3113</strain>
    </source>
</reference>
<name>A0A4Y9VUD9_9PROT</name>
<proteinExistence type="predicted"/>
<evidence type="ECO:0000313" key="3">
    <source>
        <dbReference type="Proteomes" id="UP000297706"/>
    </source>
</evidence>
<dbReference type="CDD" id="cd05483">
    <property type="entry name" value="retropepsin_like_bacteria"/>
    <property type="match status" value="1"/>
</dbReference>
<protein>
    <submittedName>
        <fullName evidence="2">TIGR02281 family clan AA aspartic protease</fullName>
    </submittedName>
</protein>
<keyword evidence="2" id="KW-0378">Hydrolase</keyword>
<gene>
    <name evidence="2" type="ORF">C3Y98_00255</name>
</gene>
<dbReference type="InterPro" id="IPR021109">
    <property type="entry name" value="Peptidase_aspartic_dom_sf"/>
</dbReference>
<accession>A0A4Y9VUD9</accession>
<dbReference type="SUPFAM" id="SSF50630">
    <property type="entry name" value="Acid proteases"/>
    <property type="match status" value="1"/>
</dbReference>
<dbReference type="EMBL" id="PQVH01000001">
    <property type="protein sequence ID" value="TFW73354.1"/>
    <property type="molecule type" value="Genomic_DNA"/>
</dbReference>
<feature type="signal peptide" evidence="1">
    <location>
        <begin position="1"/>
        <end position="27"/>
    </location>
</feature>
<feature type="chain" id="PRO_5021218166" evidence="1">
    <location>
        <begin position="28"/>
        <end position="221"/>
    </location>
</feature>
<evidence type="ECO:0000256" key="1">
    <source>
        <dbReference type="SAM" id="SignalP"/>
    </source>
</evidence>
<dbReference type="RefSeq" id="WP_135276136.1">
    <property type="nucleotide sequence ID" value="NZ_PQVH01000001.1"/>
</dbReference>
<sequence>MVLVKLRLSLLIFLSVSASLLSHTASANTRVNIVGLFSNKAVMIINDGKPKTLSVGQSVDGVKLIAADSSSATLLIEGKTTLLGMGQAASVGEASANNNPSVTLYASAGGHFVSECKINGAALKFLIDTGATTVALNSGDAKFAKIDYKKGEPVLVSTANGVVTAYRVTIANLKIGGITLSQVEGSVLEGGFPSVVLMGMSALNRMEVKHQGSTMTLTKKY</sequence>
<dbReference type="AlphaFoldDB" id="A0A4Y9VUD9"/>
<keyword evidence="3" id="KW-1185">Reference proteome</keyword>
<dbReference type="Gene3D" id="2.40.70.10">
    <property type="entry name" value="Acid Proteases"/>
    <property type="match status" value="1"/>
</dbReference>
<keyword evidence="2" id="KW-0645">Protease</keyword>
<dbReference type="Pfam" id="PF13975">
    <property type="entry name" value="gag-asp_proteas"/>
    <property type="match status" value="1"/>
</dbReference>
<dbReference type="GO" id="GO:0006508">
    <property type="term" value="P:proteolysis"/>
    <property type="evidence" value="ECO:0007669"/>
    <property type="project" value="UniProtKB-KW"/>
</dbReference>
<organism evidence="2 3">
    <name type="scientific">Methylotenera oryzisoli</name>
    <dbReference type="NCBI Taxonomy" id="2080758"/>
    <lineage>
        <taxon>Bacteria</taxon>
        <taxon>Pseudomonadati</taxon>
        <taxon>Pseudomonadota</taxon>
        <taxon>Betaproteobacteria</taxon>
        <taxon>Nitrosomonadales</taxon>
        <taxon>Methylophilaceae</taxon>
        <taxon>Methylotenera</taxon>
    </lineage>
</organism>
<evidence type="ECO:0000313" key="2">
    <source>
        <dbReference type="EMBL" id="TFW73354.1"/>
    </source>
</evidence>
<dbReference type="InterPro" id="IPR034122">
    <property type="entry name" value="Retropepsin-like_bacterial"/>
</dbReference>
<keyword evidence="1" id="KW-0732">Signal</keyword>
<dbReference type="InterPro" id="IPR011969">
    <property type="entry name" value="Clan_AA_Asp_peptidase_C"/>
</dbReference>
<comment type="caution">
    <text evidence="2">The sequence shown here is derived from an EMBL/GenBank/DDBJ whole genome shotgun (WGS) entry which is preliminary data.</text>
</comment>